<keyword evidence="2" id="KW-1283">Bacterial microcompartment</keyword>
<proteinExistence type="inferred from homology"/>
<protein>
    <submittedName>
        <fullName evidence="5">Propanediol utilization: polyhedral bodies pduT</fullName>
    </submittedName>
</protein>
<dbReference type="CDD" id="cd07054">
    <property type="entry name" value="BMC_PduT_repeat2"/>
    <property type="match status" value="1"/>
</dbReference>
<dbReference type="PROSITE" id="PS51930">
    <property type="entry name" value="BMC_2"/>
    <property type="match status" value="2"/>
</dbReference>
<dbReference type="PANTHER" id="PTHR33941">
    <property type="entry name" value="PROPANEDIOL UTILIZATION PROTEIN PDUA"/>
    <property type="match status" value="1"/>
</dbReference>
<name>A0ABQ2PBA2_9NEIS</name>
<comment type="caution">
    <text evidence="5">The sequence shown here is derived from an EMBL/GenBank/DDBJ whole genome shotgun (WGS) entry which is preliminary data.</text>
</comment>
<dbReference type="InterPro" id="IPR000249">
    <property type="entry name" value="BMC_dom"/>
</dbReference>
<evidence type="ECO:0000259" key="4">
    <source>
        <dbReference type="PROSITE" id="PS51930"/>
    </source>
</evidence>
<dbReference type="SUPFAM" id="SSF143414">
    <property type="entry name" value="CcmK-like"/>
    <property type="match status" value="2"/>
</dbReference>
<dbReference type="Proteomes" id="UP000637267">
    <property type="component" value="Unassembled WGS sequence"/>
</dbReference>
<dbReference type="EMBL" id="BMLX01000003">
    <property type="protein sequence ID" value="GGP22500.1"/>
    <property type="molecule type" value="Genomic_DNA"/>
</dbReference>
<keyword evidence="6" id="KW-1185">Reference proteome</keyword>
<evidence type="ECO:0000256" key="3">
    <source>
        <dbReference type="PROSITE-ProRule" id="PRU01278"/>
    </source>
</evidence>
<feature type="domain" description="BMC" evidence="4">
    <location>
        <begin position="101"/>
        <end position="187"/>
    </location>
</feature>
<sequence>MQHTVSHHAIGLVEFTSIAKGIEVADAMTKTAAVQLLVAKSICPGKFIVMIGGDVAAVQQATAQGCQLAQHHLVDHFTIANIHPSVLPAISGVTPVENVQALGVLETFSVAACIEAADLAVKAANVALIRIHLAFGIGGKCYLVLTGDVADTHSALEAAVSCAADKGLLVHKAVIARPGKEIINSLL</sequence>
<gene>
    <name evidence="5" type="primary">pduT</name>
    <name evidence="5" type="ORF">GCM10010970_25540</name>
</gene>
<dbReference type="PIRSF" id="PIRSF034834">
    <property type="entry name" value="PduT"/>
    <property type="match status" value="1"/>
</dbReference>
<dbReference type="PANTHER" id="PTHR33941:SF10">
    <property type="entry name" value="BACTERIAL MICROCOMPARTMENT SHELL PROTEIN EUTM"/>
    <property type="match status" value="1"/>
</dbReference>
<dbReference type="InterPro" id="IPR037233">
    <property type="entry name" value="CcmK-like_sf"/>
</dbReference>
<dbReference type="InterPro" id="IPR050575">
    <property type="entry name" value="BMC_shell"/>
</dbReference>
<dbReference type="InterPro" id="IPR011238">
    <property type="entry name" value="Micro_shell_prot_PduT"/>
</dbReference>
<dbReference type="Gene3D" id="3.30.70.1710">
    <property type="match status" value="2"/>
</dbReference>
<evidence type="ECO:0000256" key="2">
    <source>
        <dbReference type="ARBA" id="ARBA00024446"/>
    </source>
</evidence>
<feature type="domain" description="BMC" evidence="4">
    <location>
        <begin position="9"/>
        <end position="91"/>
    </location>
</feature>
<comment type="subcellular location">
    <subcellularLocation>
        <location evidence="1">Bacterial microcompartment</location>
    </subcellularLocation>
</comment>
<dbReference type="CDD" id="cd07053">
    <property type="entry name" value="BMC_PduT_repeat1"/>
    <property type="match status" value="1"/>
</dbReference>
<dbReference type="Pfam" id="PF00936">
    <property type="entry name" value="BMC"/>
    <property type="match status" value="2"/>
</dbReference>
<evidence type="ECO:0000256" key="1">
    <source>
        <dbReference type="ARBA" id="ARBA00024322"/>
    </source>
</evidence>
<dbReference type="SMART" id="SM00877">
    <property type="entry name" value="BMC"/>
    <property type="match status" value="2"/>
</dbReference>
<comment type="similarity">
    <text evidence="3">Belongs to the bacterial microcompartments protein family.</text>
</comment>
<evidence type="ECO:0000313" key="5">
    <source>
        <dbReference type="EMBL" id="GGP22500.1"/>
    </source>
</evidence>
<evidence type="ECO:0000313" key="6">
    <source>
        <dbReference type="Proteomes" id="UP000637267"/>
    </source>
</evidence>
<dbReference type="RefSeq" id="WP_188704749.1">
    <property type="nucleotide sequence ID" value="NZ_BMLX01000003.1"/>
</dbReference>
<reference evidence="6" key="1">
    <citation type="journal article" date="2019" name="Int. J. Syst. Evol. Microbiol.">
        <title>The Global Catalogue of Microorganisms (GCM) 10K type strain sequencing project: providing services to taxonomists for standard genome sequencing and annotation.</title>
        <authorList>
            <consortium name="The Broad Institute Genomics Platform"/>
            <consortium name="The Broad Institute Genome Sequencing Center for Infectious Disease"/>
            <person name="Wu L."/>
            <person name="Ma J."/>
        </authorList>
    </citation>
    <scope>NUCLEOTIDE SEQUENCE [LARGE SCALE GENOMIC DNA]</scope>
    <source>
        <strain evidence="6">CGMCC 1.8859</strain>
    </source>
</reference>
<organism evidence="5 6">
    <name type="scientific">Silvimonas iriomotensis</name>
    <dbReference type="NCBI Taxonomy" id="449662"/>
    <lineage>
        <taxon>Bacteria</taxon>
        <taxon>Pseudomonadati</taxon>
        <taxon>Pseudomonadota</taxon>
        <taxon>Betaproteobacteria</taxon>
        <taxon>Neisseriales</taxon>
        <taxon>Chitinibacteraceae</taxon>
        <taxon>Silvimonas</taxon>
    </lineage>
</organism>
<accession>A0ABQ2PBA2</accession>
<dbReference type="InterPro" id="IPR044872">
    <property type="entry name" value="CcmK/CsoS1_BMC"/>
</dbReference>